<dbReference type="AlphaFoldDB" id="A0A147J4B3"/>
<feature type="signal peptide" evidence="2">
    <location>
        <begin position="1"/>
        <end position="24"/>
    </location>
</feature>
<dbReference type="Proteomes" id="UP000074410">
    <property type="component" value="Unassembled WGS sequence"/>
</dbReference>
<keyword evidence="2" id="KW-0732">Signal</keyword>
<proteinExistence type="predicted"/>
<evidence type="ECO:0000256" key="2">
    <source>
        <dbReference type="SAM" id="SignalP"/>
    </source>
</evidence>
<feature type="compositionally biased region" description="Low complexity" evidence="1">
    <location>
        <begin position="24"/>
        <end position="37"/>
    </location>
</feature>
<evidence type="ECO:0000313" key="4">
    <source>
        <dbReference type="Proteomes" id="UP000074410"/>
    </source>
</evidence>
<evidence type="ECO:0000313" key="3">
    <source>
        <dbReference type="EMBL" id="KTW05966.1"/>
    </source>
</evidence>
<comment type="caution">
    <text evidence="3">The sequence shown here is derived from an EMBL/GenBank/DDBJ whole genome shotgun (WGS) entry which is preliminary data.</text>
</comment>
<dbReference type="PROSITE" id="PS51257">
    <property type="entry name" value="PROKAR_LIPOPROTEIN"/>
    <property type="match status" value="1"/>
</dbReference>
<feature type="chain" id="PRO_5007549348" evidence="2">
    <location>
        <begin position="25"/>
        <end position="62"/>
    </location>
</feature>
<sequence>MKRLMMTSVVVLGLGTAACGGPKAADNAAQDNSAAASHDPNPTAPDGRHYLSQPLVRDIFTA</sequence>
<gene>
    <name evidence="3" type="ORF">NS258_17100</name>
</gene>
<accession>A0A147J4B3</accession>
<feature type="non-terminal residue" evidence="3">
    <location>
        <position position="62"/>
    </location>
</feature>
<evidence type="ECO:0000256" key="1">
    <source>
        <dbReference type="SAM" id="MobiDB-lite"/>
    </source>
</evidence>
<protein>
    <submittedName>
        <fullName evidence="3">Uncharacterized protein</fullName>
    </submittedName>
</protein>
<organism evidence="3 4">
    <name type="scientific">Sphingomonas sanguinis</name>
    <dbReference type="NCBI Taxonomy" id="33051"/>
    <lineage>
        <taxon>Bacteria</taxon>
        <taxon>Pseudomonadati</taxon>
        <taxon>Pseudomonadota</taxon>
        <taxon>Alphaproteobacteria</taxon>
        <taxon>Sphingomonadales</taxon>
        <taxon>Sphingomonadaceae</taxon>
        <taxon>Sphingomonas</taxon>
    </lineage>
</organism>
<dbReference type="EMBL" id="LDTC01000191">
    <property type="protein sequence ID" value="KTW05966.1"/>
    <property type="molecule type" value="Genomic_DNA"/>
</dbReference>
<reference evidence="3 4" key="1">
    <citation type="journal article" date="2016" name="Front. Microbiol.">
        <title>Genomic Resource of Rice Seed Associated Bacteria.</title>
        <authorList>
            <person name="Midha S."/>
            <person name="Bansal K."/>
            <person name="Sharma S."/>
            <person name="Kumar N."/>
            <person name="Patil P.P."/>
            <person name="Chaudhry V."/>
            <person name="Patil P.B."/>
        </authorList>
    </citation>
    <scope>NUCLEOTIDE SEQUENCE [LARGE SCALE GENOMIC DNA]</scope>
    <source>
        <strain evidence="3 4">NS258</strain>
    </source>
</reference>
<feature type="region of interest" description="Disordered" evidence="1">
    <location>
        <begin position="21"/>
        <end position="51"/>
    </location>
</feature>
<name>A0A147J4B3_9SPHN</name>